<keyword evidence="2" id="KW-1185">Reference proteome</keyword>
<proteinExistence type="predicted"/>
<sequence length="562" mass="63728">MLLAHALRAINRRCWSTNERSVSSQPSRALTITCQGKPINREELFKYTNGRFLANEKKALDRRYVNFDVDRLCAVAASTGGQHSPVCAIEKLEGGFSKALLLCKEDGSELIAKIPFSIAGPPKYTTASEVAVLQYLHAHTQVPVPKVLAWNSDPSNPVSAEYIMMEKAPGIQLFKIWAEMSDWDQLCVVKQLTKLEGEMTEIRFPASGSLYLRESMVDDNKYVALDRGVDPSGQFCIGPSCERGWYAPAKIASVHSRLNQGPWPDLSSFGIALVDREIALLRQNLTTATSGPPCGSFEEQIAVLKSTKEAMSRLNESTFINKVSEPVLWHTDLHMGNIYVSEENPANIVSLIDWQSNVVSPLFLQARFPGFLPIEEYYSLGTTELPKLPQNYDEMDADDKEYAEYKLKEAKLAKVYELSSASENNQAYKALRIPSFVRELFIRCGEVSEEGIVPLRACLIEISKTWTDLGFIDQCPVSFSEDDLQRHERQFQEYRDYHKIHELARKILGTDFEGWITPQVDFATKQQQNEALLQEIMRRSAEYNKSPEEIRRIWPYLERSQT</sequence>
<dbReference type="Proteomes" id="UP000799755">
    <property type="component" value="Unassembled WGS sequence"/>
</dbReference>
<name>A0ACB6QAV9_9PLEO</name>
<comment type="caution">
    <text evidence="1">The sequence shown here is derived from an EMBL/GenBank/DDBJ whole genome shotgun (WGS) entry which is preliminary data.</text>
</comment>
<accession>A0ACB6QAV9</accession>
<dbReference type="EMBL" id="MU003549">
    <property type="protein sequence ID" value="KAF2463512.1"/>
    <property type="molecule type" value="Genomic_DNA"/>
</dbReference>
<reference evidence="1" key="1">
    <citation type="journal article" date="2020" name="Stud. Mycol.">
        <title>101 Dothideomycetes genomes: a test case for predicting lifestyles and emergence of pathogens.</title>
        <authorList>
            <person name="Haridas S."/>
            <person name="Albert R."/>
            <person name="Binder M."/>
            <person name="Bloem J."/>
            <person name="Labutti K."/>
            <person name="Salamov A."/>
            <person name="Andreopoulos B."/>
            <person name="Baker S."/>
            <person name="Barry K."/>
            <person name="Bills G."/>
            <person name="Bluhm B."/>
            <person name="Cannon C."/>
            <person name="Castanera R."/>
            <person name="Culley D."/>
            <person name="Daum C."/>
            <person name="Ezra D."/>
            <person name="Gonzalez J."/>
            <person name="Henrissat B."/>
            <person name="Kuo A."/>
            <person name="Liang C."/>
            <person name="Lipzen A."/>
            <person name="Lutzoni F."/>
            <person name="Magnuson J."/>
            <person name="Mondo S."/>
            <person name="Nolan M."/>
            <person name="Ohm R."/>
            <person name="Pangilinan J."/>
            <person name="Park H.-J."/>
            <person name="Ramirez L."/>
            <person name="Alfaro M."/>
            <person name="Sun H."/>
            <person name="Tritt A."/>
            <person name="Yoshinaga Y."/>
            <person name="Zwiers L.-H."/>
            <person name="Turgeon B."/>
            <person name="Goodwin S."/>
            <person name="Spatafora J."/>
            <person name="Crous P."/>
            <person name="Grigoriev I."/>
        </authorList>
    </citation>
    <scope>NUCLEOTIDE SEQUENCE</scope>
    <source>
        <strain evidence="1">ATCC 200398</strain>
    </source>
</reference>
<protein>
    <submittedName>
        <fullName evidence="1">Uncharacterized protein</fullName>
    </submittedName>
</protein>
<organism evidence="1 2">
    <name type="scientific">Lindgomyces ingoldianus</name>
    <dbReference type="NCBI Taxonomy" id="673940"/>
    <lineage>
        <taxon>Eukaryota</taxon>
        <taxon>Fungi</taxon>
        <taxon>Dikarya</taxon>
        <taxon>Ascomycota</taxon>
        <taxon>Pezizomycotina</taxon>
        <taxon>Dothideomycetes</taxon>
        <taxon>Pleosporomycetidae</taxon>
        <taxon>Pleosporales</taxon>
        <taxon>Lindgomycetaceae</taxon>
        <taxon>Lindgomyces</taxon>
    </lineage>
</organism>
<evidence type="ECO:0000313" key="2">
    <source>
        <dbReference type="Proteomes" id="UP000799755"/>
    </source>
</evidence>
<evidence type="ECO:0000313" key="1">
    <source>
        <dbReference type="EMBL" id="KAF2463512.1"/>
    </source>
</evidence>
<gene>
    <name evidence="1" type="ORF">BDR25DRAFT_383569</name>
</gene>